<keyword evidence="1 8" id="KW-0963">Cytoplasm</keyword>
<evidence type="ECO:0000256" key="9">
    <source>
        <dbReference type="RuleBase" id="RU003835"/>
    </source>
</evidence>
<comment type="catalytic activity">
    <reaction evidence="8">
        <text>acetate + ATP = acetyl phosphate + ADP</text>
        <dbReference type="Rhea" id="RHEA:11352"/>
        <dbReference type="ChEBI" id="CHEBI:22191"/>
        <dbReference type="ChEBI" id="CHEBI:30089"/>
        <dbReference type="ChEBI" id="CHEBI:30616"/>
        <dbReference type="ChEBI" id="CHEBI:456216"/>
        <dbReference type="EC" id="2.7.2.1"/>
    </reaction>
</comment>
<protein>
    <recommendedName>
        <fullName evidence="8">Acetate kinase</fullName>
        <ecNumber evidence="8">2.7.2.1</ecNumber>
    </recommendedName>
    <alternativeName>
        <fullName evidence="8">Acetokinase</fullName>
    </alternativeName>
</protein>
<evidence type="ECO:0000313" key="11">
    <source>
        <dbReference type="Proteomes" id="UP000243719"/>
    </source>
</evidence>
<feature type="binding site" evidence="8">
    <location>
        <begin position="281"/>
        <end position="283"/>
    </location>
    <ligand>
        <name>ATP</name>
        <dbReference type="ChEBI" id="CHEBI:30616"/>
    </ligand>
</feature>
<evidence type="ECO:0000256" key="7">
    <source>
        <dbReference type="ARBA" id="ARBA00022842"/>
    </source>
</evidence>
<dbReference type="GO" id="GO:0005524">
    <property type="term" value="F:ATP binding"/>
    <property type="evidence" value="ECO:0007669"/>
    <property type="project" value="UniProtKB-KW"/>
</dbReference>
<dbReference type="GO" id="GO:0006083">
    <property type="term" value="P:acetate metabolic process"/>
    <property type="evidence" value="ECO:0007669"/>
    <property type="project" value="TreeGrafter"/>
</dbReference>
<dbReference type="EMBL" id="FNLO01000001">
    <property type="protein sequence ID" value="SDV46714.1"/>
    <property type="molecule type" value="Genomic_DNA"/>
</dbReference>
<dbReference type="PRINTS" id="PR00471">
    <property type="entry name" value="ACETATEKNASE"/>
</dbReference>
<evidence type="ECO:0000256" key="3">
    <source>
        <dbReference type="ARBA" id="ARBA00022723"/>
    </source>
</evidence>
<evidence type="ECO:0000256" key="5">
    <source>
        <dbReference type="ARBA" id="ARBA00022777"/>
    </source>
</evidence>
<feature type="binding site" evidence="8">
    <location>
        <begin position="326"/>
        <end position="330"/>
    </location>
    <ligand>
        <name>ATP</name>
        <dbReference type="ChEBI" id="CHEBI:30616"/>
    </ligand>
</feature>
<keyword evidence="11" id="KW-1185">Reference proteome</keyword>
<feature type="site" description="Transition state stabilizer" evidence="8">
    <location>
        <position position="240"/>
    </location>
</feature>
<keyword evidence="5 8" id="KW-0418">Kinase</keyword>
<dbReference type="GO" id="GO:0006085">
    <property type="term" value="P:acetyl-CoA biosynthetic process"/>
    <property type="evidence" value="ECO:0007669"/>
    <property type="project" value="UniProtKB-UniRule"/>
</dbReference>
<dbReference type="STRING" id="1770053.SAMN05216551_101570"/>
<feature type="binding site" evidence="8">
    <location>
        <position position="92"/>
    </location>
    <ligand>
        <name>substrate</name>
    </ligand>
</feature>
<feature type="binding site" evidence="8">
    <location>
        <begin position="207"/>
        <end position="211"/>
    </location>
    <ligand>
        <name>ATP</name>
        <dbReference type="ChEBI" id="CHEBI:30616"/>
    </ligand>
</feature>
<comment type="subcellular location">
    <subcellularLocation>
        <location evidence="8">Cytoplasm</location>
    </subcellularLocation>
</comment>
<comment type="cofactor">
    <cofactor evidence="8">
        <name>Mg(2+)</name>
        <dbReference type="ChEBI" id="CHEBI:18420"/>
    </cofactor>
    <cofactor evidence="8">
        <name>Mn(2+)</name>
        <dbReference type="ChEBI" id="CHEBI:29035"/>
    </cofactor>
    <text evidence="8">Mg(2+). Can also accept Mn(2+).</text>
</comment>
<dbReference type="NCBIfam" id="TIGR00016">
    <property type="entry name" value="ackA"/>
    <property type="match status" value="1"/>
</dbReference>
<evidence type="ECO:0000256" key="4">
    <source>
        <dbReference type="ARBA" id="ARBA00022741"/>
    </source>
</evidence>
<dbReference type="SUPFAM" id="SSF53067">
    <property type="entry name" value="Actin-like ATPase domain"/>
    <property type="match status" value="2"/>
</dbReference>
<name>A0A1H2PL63_9BURK</name>
<keyword evidence="3 8" id="KW-0479">Metal-binding</keyword>
<dbReference type="Gene3D" id="3.30.420.40">
    <property type="match status" value="2"/>
</dbReference>
<evidence type="ECO:0000256" key="1">
    <source>
        <dbReference type="ARBA" id="ARBA00022490"/>
    </source>
</evidence>
<dbReference type="GO" id="GO:0008776">
    <property type="term" value="F:acetate kinase activity"/>
    <property type="evidence" value="ECO:0007669"/>
    <property type="project" value="UniProtKB-UniRule"/>
</dbReference>
<dbReference type="InterPro" id="IPR043129">
    <property type="entry name" value="ATPase_NBD"/>
</dbReference>
<evidence type="ECO:0000256" key="8">
    <source>
        <dbReference type="HAMAP-Rule" id="MF_00020"/>
    </source>
</evidence>
<proteinExistence type="inferred from homology"/>
<dbReference type="PIRSF" id="PIRSF000722">
    <property type="entry name" value="Acetate_prop_kin"/>
    <property type="match status" value="1"/>
</dbReference>
<dbReference type="Proteomes" id="UP000243719">
    <property type="component" value="Unassembled WGS sequence"/>
</dbReference>
<evidence type="ECO:0000313" key="10">
    <source>
        <dbReference type="EMBL" id="SDV46714.1"/>
    </source>
</evidence>
<dbReference type="InterPro" id="IPR004372">
    <property type="entry name" value="Ac/propionate_kinase"/>
</dbReference>
<sequence>METLFVVNAGSSSLKFRLFERRSDGLHVCLRGQLSGIGSAEPAFEAADHEGGELVRRALAPAQAHDAAQAQSILGEWLHDHLGAPPSAVAHRVVHGGPDIGEARLIDEALLAQLEQLVPLAPLHQPAALAVIRTVQRMAPGVPQIACFDTAFHRSHPPVADRFALPRRFYAEGVRRYGFHGLSYEYIASQLRTHWPALAAGRVAAAHLGAGASVCGLVDGRSVSSSMGFSALDGIPMATRPGQLDPGVVLWMLDRGMNAREIEALLYKQSGLAGLSGTSGDMRELIGNDSADARLALDYFALYTAQALAALGTAMGGLDALVFTAGIGEHAAPVRASICAHLAWLGVRLDAARNVAHASRISSDDSAIEVRVIPTNEEEVIARHAHEVLEARAWT</sequence>
<dbReference type="AlphaFoldDB" id="A0A1H2PL63"/>
<dbReference type="Pfam" id="PF00871">
    <property type="entry name" value="Acetate_kinase"/>
    <property type="match status" value="1"/>
</dbReference>
<feature type="binding site" evidence="8">
    <location>
        <position position="8"/>
    </location>
    <ligand>
        <name>Mg(2+)</name>
        <dbReference type="ChEBI" id="CHEBI:18420"/>
    </ligand>
</feature>
<comment type="function">
    <text evidence="8">Catalyzes the formation of acetyl phosphate from acetate and ATP. Can also catalyze the reverse reaction.</text>
</comment>
<comment type="similarity">
    <text evidence="8 9">Belongs to the acetokinase family.</text>
</comment>
<comment type="pathway">
    <text evidence="8">Metabolic intermediate biosynthesis; acetyl-CoA biosynthesis; acetyl-CoA from acetate: step 1/2.</text>
</comment>
<dbReference type="EC" id="2.7.2.1" evidence="8"/>
<dbReference type="HAMAP" id="MF_00020">
    <property type="entry name" value="Acetate_kinase"/>
    <property type="match status" value="1"/>
</dbReference>
<dbReference type="UniPathway" id="UPA00340">
    <property type="reaction ID" value="UER00458"/>
</dbReference>
<evidence type="ECO:0000256" key="2">
    <source>
        <dbReference type="ARBA" id="ARBA00022679"/>
    </source>
</evidence>
<feature type="binding site" evidence="8">
    <location>
        <position position="377"/>
    </location>
    <ligand>
        <name>Mg(2+)</name>
        <dbReference type="ChEBI" id="CHEBI:18420"/>
    </ligand>
</feature>
<feature type="site" description="Transition state stabilizer" evidence="8">
    <location>
        <position position="180"/>
    </location>
</feature>
<dbReference type="InterPro" id="IPR000890">
    <property type="entry name" value="Aliphatic_acid_kin_short-chain"/>
</dbReference>
<keyword evidence="6 8" id="KW-0067">ATP-binding</keyword>
<feature type="active site" description="Proton donor/acceptor" evidence="8">
    <location>
        <position position="149"/>
    </location>
</feature>
<dbReference type="PANTHER" id="PTHR21060:SF21">
    <property type="entry name" value="ACETATE KINASE"/>
    <property type="match status" value="1"/>
</dbReference>
<reference evidence="11" key="1">
    <citation type="submission" date="2016-09" db="EMBL/GenBank/DDBJ databases">
        <authorList>
            <person name="Varghese N."/>
            <person name="Submissions S."/>
        </authorList>
    </citation>
    <scope>NUCLEOTIDE SEQUENCE [LARGE SCALE GENOMIC DNA]</scope>
    <source>
        <strain evidence="11">JS23</strain>
    </source>
</reference>
<dbReference type="GO" id="GO:0005829">
    <property type="term" value="C:cytosol"/>
    <property type="evidence" value="ECO:0007669"/>
    <property type="project" value="TreeGrafter"/>
</dbReference>
<dbReference type="PANTHER" id="PTHR21060">
    <property type="entry name" value="ACETATE KINASE"/>
    <property type="match status" value="1"/>
</dbReference>
<evidence type="ECO:0000256" key="6">
    <source>
        <dbReference type="ARBA" id="ARBA00022840"/>
    </source>
</evidence>
<keyword evidence="7 8" id="KW-0460">Magnesium</keyword>
<dbReference type="GO" id="GO:0000287">
    <property type="term" value="F:magnesium ion binding"/>
    <property type="evidence" value="ECO:0007669"/>
    <property type="project" value="UniProtKB-UniRule"/>
</dbReference>
<keyword evidence="2 8" id="KW-0808">Transferase</keyword>
<gene>
    <name evidence="8" type="primary">ackA</name>
    <name evidence="10" type="ORF">SAMN05216551_101570</name>
</gene>
<organism evidence="10 11">
    <name type="scientific">Chitinasiproducens palmae</name>
    <dbReference type="NCBI Taxonomy" id="1770053"/>
    <lineage>
        <taxon>Bacteria</taxon>
        <taxon>Pseudomonadati</taxon>
        <taxon>Pseudomonadota</taxon>
        <taxon>Betaproteobacteria</taxon>
        <taxon>Burkholderiales</taxon>
        <taxon>Burkholderiaceae</taxon>
        <taxon>Chitinasiproducens</taxon>
    </lineage>
</organism>
<keyword evidence="4 8" id="KW-0547">Nucleotide-binding</keyword>
<comment type="subunit">
    <text evidence="8">Homodimer.</text>
</comment>
<feature type="binding site" evidence="8">
    <location>
        <position position="15"/>
    </location>
    <ligand>
        <name>ATP</name>
        <dbReference type="ChEBI" id="CHEBI:30616"/>
    </ligand>
</feature>
<accession>A0A1H2PL63</accession>